<dbReference type="Pfam" id="PF00392">
    <property type="entry name" value="GntR"/>
    <property type="match status" value="1"/>
</dbReference>
<dbReference type="PANTHER" id="PTHR44846:SF1">
    <property type="entry name" value="MANNOSYL-D-GLYCERATE TRANSPORT_METABOLISM SYSTEM REPRESSOR MNGR-RELATED"/>
    <property type="match status" value="1"/>
</dbReference>
<dbReference type="OrthoDB" id="457376at2"/>
<feature type="domain" description="HTH gntR-type" evidence="4">
    <location>
        <begin position="9"/>
        <end position="77"/>
    </location>
</feature>
<dbReference type="GO" id="GO:0003700">
    <property type="term" value="F:DNA-binding transcription factor activity"/>
    <property type="evidence" value="ECO:0007669"/>
    <property type="project" value="InterPro"/>
</dbReference>
<dbReference type="CDD" id="cd07377">
    <property type="entry name" value="WHTH_GntR"/>
    <property type="match status" value="1"/>
</dbReference>
<keyword evidence="6" id="KW-1185">Reference proteome</keyword>
<dbReference type="Pfam" id="PF07702">
    <property type="entry name" value="UTRA"/>
    <property type="match status" value="1"/>
</dbReference>
<name>A0A1G8P3T3_9BACI</name>
<keyword evidence="1" id="KW-0805">Transcription regulation</keyword>
<dbReference type="AlphaFoldDB" id="A0A1G8P3T3"/>
<evidence type="ECO:0000313" key="5">
    <source>
        <dbReference type="EMBL" id="SDI86936.1"/>
    </source>
</evidence>
<dbReference type="InterPro" id="IPR036390">
    <property type="entry name" value="WH_DNA-bd_sf"/>
</dbReference>
<evidence type="ECO:0000256" key="1">
    <source>
        <dbReference type="ARBA" id="ARBA00023015"/>
    </source>
</evidence>
<dbReference type="InterPro" id="IPR036388">
    <property type="entry name" value="WH-like_DNA-bd_sf"/>
</dbReference>
<dbReference type="GO" id="GO:0045892">
    <property type="term" value="P:negative regulation of DNA-templated transcription"/>
    <property type="evidence" value="ECO:0007669"/>
    <property type="project" value="TreeGrafter"/>
</dbReference>
<dbReference type="Gene3D" id="3.40.1410.10">
    <property type="entry name" value="Chorismate lyase-like"/>
    <property type="match status" value="1"/>
</dbReference>
<proteinExistence type="predicted"/>
<evidence type="ECO:0000256" key="2">
    <source>
        <dbReference type="ARBA" id="ARBA00023125"/>
    </source>
</evidence>
<dbReference type="PROSITE" id="PS50949">
    <property type="entry name" value="HTH_GNTR"/>
    <property type="match status" value="1"/>
</dbReference>
<sequence length="234" mass="27281">MKVDKNLPVPLYYQVKEKLREKITNGIWTSGQQLPTERELAEIFGVSQITVKRAIQELVSTGKLYRQRGKGTFVKEKNLYQLVGLRSGVERSHPHKVLRFTIEEPSSVIAAKMNLAPDSFVYHIHRLKIEDGMPIGIEYSYIPTTYVPELNEESVVDELLYNVLDQYGVPLDKARTYFSMRKADVEEAEWLDIDTNFYLFILERFTMTVQGEVVEYSKCCIRQDHSRYYLEVKL</sequence>
<dbReference type="InterPro" id="IPR050679">
    <property type="entry name" value="Bact_HTH_transcr_reg"/>
</dbReference>
<dbReference type="EMBL" id="FNEN01000007">
    <property type="protein sequence ID" value="SDI86936.1"/>
    <property type="molecule type" value="Genomic_DNA"/>
</dbReference>
<organism evidence="5 6">
    <name type="scientific">Natribacillus halophilus</name>
    <dbReference type="NCBI Taxonomy" id="549003"/>
    <lineage>
        <taxon>Bacteria</taxon>
        <taxon>Bacillati</taxon>
        <taxon>Bacillota</taxon>
        <taxon>Bacilli</taxon>
        <taxon>Bacillales</taxon>
        <taxon>Bacillaceae</taxon>
        <taxon>Natribacillus</taxon>
    </lineage>
</organism>
<dbReference type="InterPro" id="IPR000524">
    <property type="entry name" value="Tscrpt_reg_HTH_GntR"/>
</dbReference>
<dbReference type="SMART" id="SM00345">
    <property type="entry name" value="HTH_GNTR"/>
    <property type="match status" value="1"/>
</dbReference>
<accession>A0A1G8P3T3</accession>
<protein>
    <submittedName>
        <fullName evidence="5">GntR family transcriptional regulator</fullName>
    </submittedName>
</protein>
<evidence type="ECO:0000259" key="4">
    <source>
        <dbReference type="PROSITE" id="PS50949"/>
    </source>
</evidence>
<dbReference type="FunFam" id="1.10.10.10:FF:000079">
    <property type="entry name" value="GntR family transcriptional regulator"/>
    <property type="match status" value="1"/>
</dbReference>
<evidence type="ECO:0000313" key="6">
    <source>
        <dbReference type="Proteomes" id="UP000198853"/>
    </source>
</evidence>
<keyword evidence="2" id="KW-0238">DNA-binding</keyword>
<gene>
    <name evidence="5" type="ORF">SAMN04488123_107174</name>
</gene>
<dbReference type="PANTHER" id="PTHR44846">
    <property type="entry name" value="MANNOSYL-D-GLYCERATE TRANSPORT/METABOLISM SYSTEM REPRESSOR MNGR-RELATED"/>
    <property type="match status" value="1"/>
</dbReference>
<dbReference type="Proteomes" id="UP000198853">
    <property type="component" value="Unassembled WGS sequence"/>
</dbReference>
<reference evidence="5 6" key="1">
    <citation type="submission" date="2016-10" db="EMBL/GenBank/DDBJ databases">
        <authorList>
            <person name="de Groot N.N."/>
        </authorList>
    </citation>
    <scope>NUCLEOTIDE SEQUENCE [LARGE SCALE GENOMIC DNA]</scope>
    <source>
        <strain evidence="5 6">DSM 21771</strain>
    </source>
</reference>
<dbReference type="SUPFAM" id="SSF46785">
    <property type="entry name" value="Winged helix' DNA-binding domain"/>
    <property type="match status" value="1"/>
</dbReference>
<dbReference type="Gene3D" id="1.10.10.10">
    <property type="entry name" value="Winged helix-like DNA-binding domain superfamily/Winged helix DNA-binding domain"/>
    <property type="match status" value="1"/>
</dbReference>
<dbReference type="InterPro" id="IPR028978">
    <property type="entry name" value="Chorismate_lyase_/UTRA_dom_sf"/>
</dbReference>
<dbReference type="SUPFAM" id="SSF64288">
    <property type="entry name" value="Chorismate lyase-like"/>
    <property type="match status" value="1"/>
</dbReference>
<dbReference type="GO" id="GO:0003677">
    <property type="term" value="F:DNA binding"/>
    <property type="evidence" value="ECO:0007669"/>
    <property type="project" value="UniProtKB-KW"/>
</dbReference>
<evidence type="ECO:0000256" key="3">
    <source>
        <dbReference type="ARBA" id="ARBA00023163"/>
    </source>
</evidence>
<keyword evidence="3" id="KW-0804">Transcription</keyword>
<dbReference type="SMART" id="SM00866">
    <property type="entry name" value="UTRA"/>
    <property type="match status" value="1"/>
</dbReference>
<dbReference type="InterPro" id="IPR011663">
    <property type="entry name" value="UTRA"/>
</dbReference>
<dbReference type="RefSeq" id="WP_090398484.1">
    <property type="nucleotide sequence ID" value="NZ_FNEN01000007.1"/>
</dbReference>
<dbReference type="PRINTS" id="PR00035">
    <property type="entry name" value="HTHGNTR"/>
</dbReference>